<reference evidence="2" key="1">
    <citation type="journal article" date="2020" name="Stud. Mycol.">
        <title>101 Dothideomycetes genomes: a test case for predicting lifestyles and emergence of pathogens.</title>
        <authorList>
            <person name="Haridas S."/>
            <person name="Albert R."/>
            <person name="Binder M."/>
            <person name="Bloem J."/>
            <person name="Labutti K."/>
            <person name="Salamov A."/>
            <person name="Andreopoulos B."/>
            <person name="Baker S."/>
            <person name="Barry K."/>
            <person name="Bills G."/>
            <person name="Bluhm B."/>
            <person name="Cannon C."/>
            <person name="Castanera R."/>
            <person name="Culley D."/>
            <person name="Daum C."/>
            <person name="Ezra D."/>
            <person name="Gonzalez J."/>
            <person name="Henrissat B."/>
            <person name="Kuo A."/>
            <person name="Liang C."/>
            <person name="Lipzen A."/>
            <person name="Lutzoni F."/>
            <person name="Magnuson J."/>
            <person name="Mondo S."/>
            <person name="Nolan M."/>
            <person name="Ohm R."/>
            <person name="Pangilinan J."/>
            <person name="Park H.-J."/>
            <person name="Ramirez L."/>
            <person name="Alfaro M."/>
            <person name="Sun H."/>
            <person name="Tritt A."/>
            <person name="Yoshinaga Y."/>
            <person name="Zwiers L.-H."/>
            <person name="Turgeon B."/>
            <person name="Goodwin S."/>
            <person name="Spatafora J."/>
            <person name="Crous P."/>
            <person name="Grigoriev I."/>
        </authorList>
    </citation>
    <scope>NUCLEOTIDE SEQUENCE</scope>
    <source>
        <strain evidence="2">CBS 262.69</strain>
    </source>
</reference>
<organism evidence="2 3">
    <name type="scientific">Trichodelitschia bisporula</name>
    <dbReference type="NCBI Taxonomy" id="703511"/>
    <lineage>
        <taxon>Eukaryota</taxon>
        <taxon>Fungi</taxon>
        <taxon>Dikarya</taxon>
        <taxon>Ascomycota</taxon>
        <taxon>Pezizomycotina</taxon>
        <taxon>Dothideomycetes</taxon>
        <taxon>Dothideomycetes incertae sedis</taxon>
        <taxon>Phaeotrichales</taxon>
        <taxon>Phaeotrichaceae</taxon>
        <taxon>Trichodelitschia</taxon>
    </lineage>
</organism>
<dbReference type="Proteomes" id="UP000799640">
    <property type="component" value="Unassembled WGS sequence"/>
</dbReference>
<dbReference type="AlphaFoldDB" id="A0A6G1HNC1"/>
<name>A0A6G1HNC1_9PEZI</name>
<keyword evidence="3" id="KW-1185">Reference proteome</keyword>
<accession>A0A6G1HNC1</accession>
<dbReference type="EMBL" id="ML996703">
    <property type="protein sequence ID" value="KAF2397401.1"/>
    <property type="molecule type" value="Genomic_DNA"/>
</dbReference>
<proteinExistence type="predicted"/>
<evidence type="ECO:0000313" key="2">
    <source>
        <dbReference type="EMBL" id="KAF2397401.1"/>
    </source>
</evidence>
<gene>
    <name evidence="2" type="ORF">EJ06DRAFT_147745</name>
</gene>
<protein>
    <submittedName>
        <fullName evidence="2">Uncharacterized protein</fullName>
    </submittedName>
</protein>
<evidence type="ECO:0000313" key="3">
    <source>
        <dbReference type="Proteomes" id="UP000799640"/>
    </source>
</evidence>
<feature type="region of interest" description="Disordered" evidence="1">
    <location>
        <begin position="1"/>
        <end position="20"/>
    </location>
</feature>
<sequence>MVQVQGPSLPPPLNTSANASENSTCASFTKSLFLRVGMGEPFGIEEAEEGRGGMSVPLAPRSFLASRACTMTKAEVPRCCSTCAREVREKGLASSQRRVALGFDDSFFIWGEMSEEAGRGVVCVVVGTRTSGFCRRIGGRAGGQKGFGGGGKQRGQKDCCAFVKTAAFGGERGGTWVRLETRWRWKGGERRTTTAEWQLSLLFEERGGGSGEMKERS</sequence>
<evidence type="ECO:0000256" key="1">
    <source>
        <dbReference type="SAM" id="MobiDB-lite"/>
    </source>
</evidence>